<keyword evidence="8" id="KW-0482">Metalloprotease</keyword>
<dbReference type="InterPro" id="IPR042097">
    <property type="entry name" value="Aminopeptidase_N-like_N_sf"/>
</dbReference>
<dbReference type="GO" id="GO:0008270">
    <property type="term" value="F:zinc ion binding"/>
    <property type="evidence" value="ECO:0007669"/>
    <property type="project" value="InterPro"/>
</dbReference>
<comment type="similarity">
    <text evidence="2">Belongs to the peptidase M1 family.</text>
</comment>
<dbReference type="AlphaFoldDB" id="A0A2S2QS15"/>
<evidence type="ECO:0000256" key="7">
    <source>
        <dbReference type="ARBA" id="ARBA00022833"/>
    </source>
</evidence>
<dbReference type="Gene3D" id="2.60.40.1730">
    <property type="entry name" value="tricorn interacting facor f3 domain"/>
    <property type="match status" value="1"/>
</dbReference>
<dbReference type="Pfam" id="PF01433">
    <property type="entry name" value="Peptidase_M1"/>
    <property type="match status" value="1"/>
</dbReference>
<sequence length="579" mass="66667">MVAKLFRSLLLFPVILLALSGAQGPDDDHATMAVFRLPTTTKPELYELRFILDFDGYNSTFSGQARITVLAVCTVHVITLNAKDLNVTEAYVTDVELDKYLPVRRIVNRRHDEQLEIRLDDPVIANRTYAVTILYASKMRTDETGLNTKPYREGNTTKWLAIMNLEPVYARRAFPCYDEPAYKAVFNISVMKKTNQIALSNMPIRNIEVLNGDVEVVFFENTPRMSTYMVNLFVGEFVPNTNGSNVTVYTQKLFAARRKLIQTEAPKYLQAMSDYTGVRYTLPKLDLLFAPCRVCYAMESWGLNVIPESLAISKNTKSMAMSELFVLQHEIAHQWFGNLITCKWWDYLWLKEGFATYFEYFAIKMVNTAWPMEELFVVEIHQNALSYDQRVDRPLTSPANSPKEIENQFDLATYRKSASLLRSLRYLVTEKLFQLSIRNYLSAIRNSVVEPNDLFASFDKVLYENNYNIGNGLTVNEFMSNWTLQSGYPVLQITKNDTSNTLSVIQSRFVIHPVIKENSSSAWNIGLTFTTELSKDFNYMQPRFWSNKTSKITVIPVPRNSGWYIFNTQSIGIRTKIYF</sequence>
<evidence type="ECO:0000256" key="8">
    <source>
        <dbReference type="ARBA" id="ARBA00023049"/>
    </source>
</evidence>
<keyword evidence="4" id="KW-0645">Protease</keyword>
<dbReference type="InterPro" id="IPR034016">
    <property type="entry name" value="M1_APN-typ"/>
</dbReference>
<comment type="subcellular location">
    <subcellularLocation>
        <location evidence="1">Cell membrane</location>
        <topology evidence="1">Lipid-anchor</topology>
        <topology evidence="1">GPI-anchor</topology>
    </subcellularLocation>
</comment>
<evidence type="ECO:0000256" key="13">
    <source>
        <dbReference type="SAM" id="SignalP"/>
    </source>
</evidence>
<comment type="cofactor">
    <cofactor evidence="11">
        <name>Zn(2+)</name>
        <dbReference type="ChEBI" id="CHEBI:29105"/>
    </cofactor>
    <text evidence="11">Binds 1 zinc ion per subunit.</text>
</comment>
<gene>
    <name evidence="16" type="primary">ERAP2_2</name>
    <name evidence="16" type="ORF">g.71657</name>
</gene>
<feature type="site" description="Transition state stabilizer" evidence="12">
    <location>
        <position position="414"/>
    </location>
</feature>
<dbReference type="GO" id="GO:0005615">
    <property type="term" value="C:extracellular space"/>
    <property type="evidence" value="ECO:0007669"/>
    <property type="project" value="TreeGrafter"/>
</dbReference>
<reference evidence="16" key="1">
    <citation type="submission" date="2018-04" db="EMBL/GenBank/DDBJ databases">
        <title>Transcriptome assembly of Sipha flava.</title>
        <authorList>
            <person name="Scully E.D."/>
            <person name="Geib S.M."/>
            <person name="Palmer N.A."/>
            <person name="Koch K."/>
            <person name="Bradshaw J."/>
            <person name="Heng-Moss T."/>
            <person name="Sarath G."/>
        </authorList>
    </citation>
    <scope>NUCLEOTIDE SEQUENCE</scope>
</reference>
<dbReference type="GO" id="GO:0006508">
    <property type="term" value="P:proteolysis"/>
    <property type="evidence" value="ECO:0007669"/>
    <property type="project" value="UniProtKB-KW"/>
</dbReference>
<dbReference type="Pfam" id="PF17900">
    <property type="entry name" value="Peptidase_M1_N"/>
    <property type="match status" value="1"/>
</dbReference>
<dbReference type="GO" id="GO:0098552">
    <property type="term" value="C:side of membrane"/>
    <property type="evidence" value="ECO:0007669"/>
    <property type="project" value="UniProtKB-KW"/>
</dbReference>
<dbReference type="SUPFAM" id="SSF63737">
    <property type="entry name" value="Leukotriene A4 hydrolase N-terminal domain"/>
    <property type="match status" value="1"/>
</dbReference>
<feature type="domain" description="Aminopeptidase N-like N-terminal" evidence="15">
    <location>
        <begin position="42"/>
        <end position="229"/>
    </location>
</feature>
<keyword evidence="13" id="KW-0732">Signal</keyword>
<evidence type="ECO:0000259" key="14">
    <source>
        <dbReference type="Pfam" id="PF01433"/>
    </source>
</evidence>
<keyword evidence="9" id="KW-0449">Lipoprotein</keyword>
<keyword evidence="5 11" id="KW-0479">Metal-binding</keyword>
<feature type="signal peptide" evidence="13">
    <location>
        <begin position="1"/>
        <end position="24"/>
    </location>
</feature>
<evidence type="ECO:0000256" key="2">
    <source>
        <dbReference type="ARBA" id="ARBA00010136"/>
    </source>
</evidence>
<evidence type="ECO:0000259" key="15">
    <source>
        <dbReference type="Pfam" id="PF17900"/>
    </source>
</evidence>
<dbReference type="InterPro" id="IPR027268">
    <property type="entry name" value="Peptidase_M4/M1_CTD_sf"/>
</dbReference>
<evidence type="ECO:0000313" key="16">
    <source>
        <dbReference type="EMBL" id="MBY80310.1"/>
    </source>
</evidence>
<dbReference type="GO" id="GO:0043171">
    <property type="term" value="P:peptide catabolic process"/>
    <property type="evidence" value="ECO:0007669"/>
    <property type="project" value="TreeGrafter"/>
</dbReference>
<feature type="chain" id="PRO_5015759476" evidence="13">
    <location>
        <begin position="25"/>
        <end position="579"/>
    </location>
</feature>
<dbReference type="OrthoDB" id="6614729at2759"/>
<feature type="domain" description="Peptidase M1 membrane alanine aminopeptidase" evidence="14">
    <location>
        <begin position="265"/>
        <end position="482"/>
    </location>
</feature>
<feature type="active site" description="Proton acceptor" evidence="10">
    <location>
        <position position="330"/>
    </location>
</feature>
<keyword evidence="3" id="KW-0472">Membrane</keyword>
<proteinExistence type="inferred from homology"/>
<evidence type="ECO:0000256" key="5">
    <source>
        <dbReference type="ARBA" id="ARBA00022723"/>
    </source>
</evidence>
<feature type="binding site" evidence="11">
    <location>
        <position position="333"/>
    </location>
    <ligand>
        <name>Zn(2+)</name>
        <dbReference type="ChEBI" id="CHEBI:29105"/>
        <note>catalytic</note>
    </ligand>
</feature>
<dbReference type="GO" id="GO:0042277">
    <property type="term" value="F:peptide binding"/>
    <property type="evidence" value="ECO:0007669"/>
    <property type="project" value="TreeGrafter"/>
</dbReference>
<feature type="binding site" evidence="11">
    <location>
        <position position="352"/>
    </location>
    <ligand>
        <name>Zn(2+)</name>
        <dbReference type="ChEBI" id="CHEBI:29105"/>
        <note>catalytic</note>
    </ligand>
</feature>
<evidence type="ECO:0000256" key="3">
    <source>
        <dbReference type="ARBA" id="ARBA00022622"/>
    </source>
</evidence>
<dbReference type="InterPro" id="IPR050344">
    <property type="entry name" value="Peptidase_M1_aminopeptidases"/>
</dbReference>
<evidence type="ECO:0000256" key="1">
    <source>
        <dbReference type="ARBA" id="ARBA00004609"/>
    </source>
</evidence>
<evidence type="ECO:0000256" key="9">
    <source>
        <dbReference type="ARBA" id="ARBA00023288"/>
    </source>
</evidence>
<evidence type="ECO:0000256" key="12">
    <source>
        <dbReference type="PIRSR" id="PIRSR634016-4"/>
    </source>
</evidence>
<dbReference type="PRINTS" id="PR00756">
    <property type="entry name" value="ALADIPTASE"/>
</dbReference>
<organism evidence="16">
    <name type="scientific">Sipha flava</name>
    <name type="common">yellow sugarcane aphid</name>
    <dbReference type="NCBI Taxonomy" id="143950"/>
    <lineage>
        <taxon>Eukaryota</taxon>
        <taxon>Metazoa</taxon>
        <taxon>Ecdysozoa</taxon>
        <taxon>Arthropoda</taxon>
        <taxon>Hexapoda</taxon>
        <taxon>Insecta</taxon>
        <taxon>Pterygota</taxon>
        <taxon>Neoptera</taxon>
        <taxon>Paraneoptera</taxon>
        <taxon>Hemiptera</taxon>
        <taxon>Sternorrhyncha</taxon>
        <taxon>Aphidomorpha</taxon>
        <taxon>Aphidoidea</taxon>
        <taxon>Aphididae</taxon>
        <taxon>Sipha</taxon>
    </lineage>
</organism>
<dbReference type="Gene3D" id="1.10.390.10">
    <property type="entry name" value="Neutral Protease Domain 2"/>
    <property type="match status" value="1"/>
</dbReference>
<dbReference type="InterPro" id="IPR045357">
    <property type="entry name" value="Aminopeptidase_N-like_N"/>
</dbReference>
<keyword evidence="3" id="KW-0325">Glycoprotein</keyword>
<protein>
    <submittedName>
        <fullName evidence="16">Endoplasmic reticulum aminopeptidase 2</fullName>
    </submittedName>
</protein>
<keyword evidence="16" id="KW-0031">Aminopeptidase</keyword>
<accession>A0A2S2QS15</accession>
<keyword evidence="6" id="KW-0378">Hydrolase</keyword>
<dbReference type="GO" id="GO:0005737">
    <property type="term" value="C:cytoplasm"/>
    <property type="evidence" value="ECO:0007669"/>
    <property type="project" value="TreeGrafter"/>
</dbReference>
<evidence type="ECO:0000256" key="11">
    <source>
        <dbReference type="PIRSR" id="PIRSR634016-3"/>
    </source>
</evidence>
<evidence type="ECO:0000256" key="4">
    <source>
        <dbReference type="ARBA" id="ARBA00022670"/>
    </source>
</evidence>
<keyword evidence="3" id="KW-0336">GPI-anchor</keyword>
<dbReference type="Gene3D" id="2.60.40.1910">
    <property type="match status" value="1"/>
</dbReference>
<evidence type="ECO:0000256" key="10">
    <source>
        <dbReference type="PIRSR" id="PIRSR634016-1"/>
    </source>
</evidence>
<evidence type="ECO:0000256" key="6">
    <source>
        <dbReference type="ARBA" id="ARBA00022801"/>
    </source>
</evidence>
<dbReference type="InterPro" id="IPR001930">
    <property type="entry name" value="Peptidase_M1"/>
</dbReference>
<dbReference type="EMBL" id="GGMS01011107">
    <property type="protein sequence ID" value="MBY80310.1"/>
    <property type="molecule type" value="Transcribed_RNA"/>
</dbReference>
<dbReference type="GO" id="GO:0005886">
    <property type="term" value="C:plasma membrane"/>
    <property type="evidence" value="ECO:0007669"/>
    <property type="project" value="UniProtKB-SubCell"/>
</dbReference>
<keyword evidence="7 11" id="KW-0862">Zinc</keyword>
<dbReference type="PANTHER" id="PTHR11533:SF301">
    <property type="entry name" value="AMINOPEPTIDASE"/>
    <property type="match status" value="1"/>
</dbReference>
<dbReference type="PANTHER" id="PTHR11533">
    <property type="entry name" value="PROTEASE M1 ZINC METALLOPROTEASE"/>
    <property type="match status" value="1"/>
</dbReference>
<dbReference type="CDD" id="cd09601">
    <property type="entry name" value="M1_APN-Q_like"/>
    <property type="match status" value="1"/>
</dbReference>
<dbReference type="InterPro" id="IPR014782">
    <property type="entry name" value="Peptidase_M1_dom"/>
</dbReference>
<name>A0A2S2QS15_9HEMI</name>
<dbReference type="GO" id="GO:0070006">
    <property type="term" value="F:metalloaminopeptidase activity"/>
    <property type="evidence" value="ECO:0007669"/>
    <property type="project" value="TreeGrafter"/>
</dbReference>
<feature type="binding site" evidence="11">
    <location>
        <position position="329"/>
    </location>
    <ligand>
        <name>Zn(2+)</name>
        <dbReference type="ChEBI" id="CHEBI:29105"/>
        <note>catalytic</note>
    </ligand>
</feature>
<dbReference type="SUPFAM" id="SSF55486">
    <property type="entry name" value="Metalloproteases ('zincins'), catalytic domain"/>
    <property type="match status" value="1"/>
</dbReference>